<dbReference type="Proteomes" id="UP001519290">
    <property type="component" value="Unassembled WGS sequence"/>
</dbReference>
<name>A0ABS4WXE9_9MICO</name>
<dbReference type="Pfam" id="PF00005">
    <property type="entry name" value="ABC_tran"/>
    <property type="match status" value="2"/>
</dbReference>
<dbReference type="InterPro" id="IPR027417">
    <property type="entry name" value="P-loop_NTPase"/>
</dbReference>
<dbReference type="InterPro" id="IPR003439">
    <property type="entry name" value="ABC_transporter-like_ATP-bd"/>
</dbReference>
<accession>A0ABS4WXE9</accession>
<dbReference type="EMBL" id="JAGIOD010000001">
    <property type="protein sequence ID" value="MBP2380838.1"/>
    <property type="molecule type" value="Genomic_DNA"/>
</dbReference>
<proteinExistence type="predicted"/>
<dbReference type="PANTHER" id="PTHR19211">
    <property type="entry name" value="ATP-BINDING TRANSPORT PROTEIN-RELATED"/>
    <property type="match status" value="1"/>
</dbReference>
<dbReference type="PROSITE" id="PS50893">
    <property type="entry name" value="ABC_TRANSPORTER_2"/>
    <property type="match status" value="1"/>
</dbReference>
<keyword evidence="3" id="KW-0067">ATP-binding</keyword>
<gene>
    <name evidence="5" type="ORF">JOF43_000795</name>
</gene>
<feature type="domain" description="ABC transporter" evidence="4">
    <location>
        <begin position="9"/>
        <end position="241"/>
    </location>
</feature>
<keyword evidence="6" id="KW-1185">Reference proteome</keyword>
<evidence type="ECO:0000256" key="1">
    <source>
        <dbReference type="ARBA" id="ARBA00022737"/>
    </source>
</evidence>
<organism evidence="5 6">
    <name type="scientific">Brachybacterium sacelli</name>
    <dbReference type="NCBI Taxonomy" id="173364"/>
    <lineage>
        <taxon>Bacteria</taxon>
        <taxon>Bacillati</taxon>
        <taxon>Actinomycetota</taxon>
        <taxon>Actinomycetes</taxon>
        <taxon>Micrococcales</taxon>
        <taxon>Dermabacteraceae</taxon>
        <taxon>Brachybacterium</taxon>
    </lineage>
</organism>
<dbReference type="RefSeq" id="WP_209899398.1">
    <property type="nucleotide sequence ID" value="NZ_BAAAJW010000015.1"/>
</dbReference>
<keyword evidence="1" id="KW-0677">Repeat</keyword>
<dbReference type="SUPFAM" id="SSF52540">
    <property type="entry name" value="P-loop containing nucleoside triphosphate hydrolases"/>
    <property type="match status" value="2"/>
</dbReference>
<dbReference type="SMART" id="SM00382">
    <property type="entry name" value="AAA"/>
    <property type="match status" value="2"/>
</dbReference>
<sequence length="532" mass="57734">MSLTQKPAVVLADASFAWPDGTEALTGLTAAFGTGRTGLTGANGTGKTTLLRVIAGELVLTTGTISAHGLVGYLPQQLSLRTGATVAELLGVSERLTAVRALEAGDASAETFDVIADDWDVESRARATLDGMGLATVDLDRPVGTLSGGETVLLALTGLRWAGREIVLLDEPTNNLDRGARHRLYDTITAWRGTLIVVSHDVALLDLMDDTAELRGGDLTVYGGNYTAYQHHVAREQAAAEQALRSAEQTEKIEKRQRIEAQTKLARRRRYARTDFENTRRPKVIMKLRAQEAQVSAGKLRVELDEKIQTAHDAVEEQERRLRREDRIHIDLPDPGVPAGRRLAELHDGRGAPVILQGPERAALTGPNGIGKTRLLETLLTPSPAPGGTVHGVAHTDLLGYLPQRLDHLDDDESVLEAVRAAAPQPSPHEIRAQLARFLLRADAVHRRIGDLSGGERFRAALATLLLAQPPRQLLLLDEPTNNLDLRSIDELVDALDSYRGGVLVVSHDDAFLDRLRIDTWIALGADGLTRE</sequence>
<keyword evidence="2" id="KW-0547">Nucleotide-binding</keyword>
<dbReference type="Gene3D" id="3.40.50.300">
    <property type="entry name" value="P-loop containing nucleotide triphosphate hydrolases"/>
    <property type="match status" value="2"/>
</dbReference>
<evidence type="ECO:0000259" key="4">
    <source>
        <dbReference type="PROSITE" id="PS50893"/>
    </source>
</evidence>
<dbReference type="InterPro" id="IPR003593">
    <property type="entry name" value="AAA+_ATPase"/>
</dbReference>
<reference evidence="5 6" key="1">
    <citation type="submission" date="2021-03" db="EMBL/GenBank/DDBJ databases">
        <title>Sequencing the genomes of 1000 actinobacteria strains.</title>
        <authorList>
            <person name="Klenk H.-P."/>
        </authorList>
    </citation>
    <scope>NUCLEOTIDE SEQUENCE [LARGE SCALE GENOMIC DNA]</scope>
    <source>
        <strain evidence="5 6">DSM 14566</strain>
    </source>
</reference>
<evidence type="ECO:0000313" key="6">
    <source>
        <dbReference type="Proteomes" id="UP001519290"/>
    </source>
</evidence>
<evidence type="ECO:0000256" key="2">
    <source>
        <dbReference type="ARBA" id="ARBA00022741"/>
    </source>
</evidence>
<dbReference type="PANTHER" id="PTHR19211:SF6">
    <property type="entry name" value="BLL7188 PROTEIN"/>
    <property type="match status" value="1"/>
</dbReference>
<comment type="caution">
    <text evidence="5">The sequence shown here is derived from an EMBL/GenBank/DDBJ whole genome shotgun (WGS) entry which is preliminary data.</text>
</comment>
<evidence type="ECO:0000256" key="3">
    <source>
        <dbReference type="ARBA" id="ARBA00022840"/>
    </source>
</evidence>
<dbReference type="InterPro" id="IPR050611">
    <property type="entry name" value="ABCF"/>
</dbReference>
<evidence type="ECO:0000313" key="5">
    <source>
        <dbReference type="EMBL" id="MBP2380838.1"/>
    </source>
</evidence>
<protein>
    <submittedName>
        <fullName evidence="5">ATPase subunit of ABC transporter with duplicated ATPase domains</fullName>
    </submittedName>
</protein>